<organism evidence="1 2">
    <name type="scientific">Aspergillus keveii</name>
    <dbReference type="NCBI Taxonomy" id="714993"/>
    <lineage>
        <taxon>Eukaryota</taxon>
        <taxon>Fungi</taxon>
        <taxon>Dikarya</taxon>
        <taxon>Ascomycota</taxon>
        <taxon>Pezizomycotina</taxon>
        <taxon>Eurotiomycetes</taxon>
        <taxon>Eurotiomycetidae</taxon>
        <taxon>Eurotiales</taxon>
        <taxon>Aspergillaceae</taxon>
        <taxon>Aspergillus</taxon>
        <taxon>Aspergillus subgen. Nidulantes</taxon>
    </lineage>
</organism>
<sequence length="209" mass="23188">MKTEKVTVCLPLDNWLPPDDFVAHQDTTGPDIGFVELLYRALASAFSQMWTLAMKERLEAPCRDVVRESVVQVCLGEQNFPLGSLDIILHYSGSLQACVLENIRKISEEVIQIFKSIPDISSSSILTNSMKVLETMLEKAVMVLPYVDYSDSSSDESSLSTASVLEDSTNRYGRLTVLRGLLDGSQFSNRATNCKHSDLLESASSTTRR</sequence>
<keyword evidence="2" id="KW-1185">Reference proteome</keyword>
<protein>
    <submittedName>
        <fullName evidence="1">Uncharacterized protein</fullName>
    </submittedName>
</protein>
<reference evidence="1 2" key="1">
    <citation type="submission" date="2024-07" db="EMBL/GenBank/DDBJ databases">
        <title>Section-level genome sequencing and comparative genomics of Aspergillus sections Usti and Cavernicolus.</title>
        <authorList>
            <consortium name="Lawrence Berkeley National Laboratory"/>
            <person name="Nybo J.L."/>
            <person name="Vesth T.C."/>
            <person name="Theobald S."/>
            <person name="Frisvad J.C."/>
            <person name="Larsen T.O."/>
            <person name="Kjaerboelling I."/>
            <person name="Rothschild-Mancinelli K."/>
            <person name="Lyhne E.K."/>
            <person name="Kogle M.E."/>
            <person name="Barry K."/>
            <person name="Clum A."/>
            <person name="Na H."/>
            <person name="Ledsgaard L."/>
            <person name="Lin J."/>
            <person name="Lipzen A."/>
            <person name="Kuo A."/>
            <person name="Riley R."/>
            <person name="Mondo S."/>
            <person name="Labutti K."/>
            <person name="Haridas S."/>
            <person name="Pangalinan J."/>
            <person name="Salamov A.A."/>
            <person name="Simmons B.A."/>
            <person name="Magnuson J.K."/>
            <person name="Chen J."/>
            <person name="Drula E."/>
            <person name="Henrissat B."/>
            <person name="Wiebenga A."/>
            <person name="Lubbers R.J."/>
            <person name="Gomes A.C."/>
            <person name="Makela M.R."/>
            <person name="Stajich J."/>
            <person name="Grigoriev I.V."/>
            <person name="Mortensen U.H."/>
            <person name="De Vries R.P."/>
            <person name="Baker S.E."/>
            <person name="Andersen M.R."/>
        </authorList>
    </citation>
    <scope>NUCLEOTIDE SEQUENCE [LARGE SCALE GENOMIC DNA]</scope>
    <source>
        <strain evidence="1 2">CBS 209.92</strain>
    </source>
</reference>
<evidence type="ECO:0000313" key="1">
    <source>
        <dbReference type="EMBL" id="KAL2795032.1"/>
    </source>
</evidence>
<dbReference type="EMBL" id="JBFTWV010000038">
    <property type="protein sequence ID" value="KAL2795032.1"/>
    <property type="molecule type" value="Genomic_DNA"/>
</dbReference>
<proteinExistence type="predicted"/>
<gene>
    <name evidence="1" type="ORF">BJX66DRAFT_337256</name>
</gene>
<accession>A0ABR4G7N7</accession>
<name>A0ABR4G7N7_9EURO</name>
<comment type="caution">
    <text evidence="1">The sequence shown here is derived from an EMBL/GenBank/DDBJ whole genome shotgun (WGS) entry which is preliminary data.</text>
</comment>
<evidence type="ECO:0000313" key="2">
    <source>
        <dbReference type="Proteomes" id="UP001610563"/>
    </source>
</evidence>
<dbReference type="Proteomes" id="UP001610563">
    <property type="component" value="Unassembled WGS sequence"/>
</dbReference>